<dbReference type="GO" id="GO:0005634">
    <property type="term" value="C:nucleus"/>
    <property type="evidence" value="ECO:0007669"/>
    <property type="project" value="UniProtKB-SubCell"/>
</dbReference>
<evidence type="ECO:0000256" key="5">
    <source>
        <dbReference type="ARBA" id="ARBA00023242"/>
    </source>
</evidence>
<proteinExistence type="predicted"/>
<protein>
    <recommendedName>
        <fullName evidence="6">Xylanolytic transcriptional activator regulatory domain-containing protein</fullName>
    </recommendedName>
</protein>
<evidence type="ECO:0000313" key="8">
    <source>
        <dbReference type="Proteomes" id="UP000663846"/>
    </source>
</evidence>
<keyword evidence="3" id="KW-0805">Transcription regulation</keyword>
<dbReference type="GO" id="GO:0006351">
    <property type="term" value="P:DNA-templated transcription"/>
    <property type="evidence" value="ECO:0007669"/>
    <property type="project" value="InterPro"/>
</dbReference>
<dbReference type="Proteomes" id="UP000663846">
    <property type="component" value="Unassembled WGS sequence"/>
</dbReference>
<accession>A0A8H3GNV7</accession>
<evidence type="ECO:0000256" key="2">
    <source>
        <dbReference type="ARBA" id="ARBA00022723"/>
    </source>
</evidence>
<reference evidence="7" key="1">
    <citation type="submission" date="2021-01" db="EMBL/GenBank/DDBJ databases">
        <authorList>
            <person name="Kaushik A."/>
        </authorList>
    </citation>
    <scope>NUCLEOTIDE SEQUENCE</scope>
    <source>
        <strain evidence="7">AG1-1C</strain>
    </source>
</reference>
<dbReference type="CDD" id="cd12148">
    <property type="entry name" value="fungal_TF_MHR"/>
    <property type="match status" value="1"/>
</dbReference>
<sequence>MLLDLPPLDLVCNLVDVCFENWPFARQMIHMPTFKQRVRLPPSDPNFPSVALLHSLCALGAVYLPQPGAPSEEIRPGEPVRGNMFRTDEQVSKVLEGMASFGEHQAMVAQIKALNDARTGKRLLESLQTLISVCWWYMIHTRWTDLWILSGNAIREPFCISFEEPPIEYLGLSIPLGLCGARGYDEILWGPNFGDTSYPNFKENILPPTNDFVELETRKRTFWMAFLTDRTHSSATAWPTALDELDIGQSLPYPLEVFEAGLASVPAVPVVLAWVLFDGTKNVAAFKVLDDTITAYLRSIPRDFENVITMEGGTSVQFKLLPPTFVFMWSISGKSLLRCYAQSLKVADYTNALIFREEVRFLR</sequence>
<comment type="subcellular location">
    <subcellularLocation>
        <location evidence="1">Nucleus</location>
    </subcellularLocation>
</comment>
<evidence type="ECO:0000259" key="6">
    <source>
        <dbReference type="Pfam" id="PF04082"/>
    </source>
</evidence>
<dbReference type="AlphaFoldDB" id="A0A8H3GNV7"/>
<evidence type="ECO:0000256" key="1">
    <source>
        <dbReference type="ARBA" id="ARBA00004123"/>
    </source>
</evidence>
<evidence type="ECO:0000256" key="3">
    <source>
        <dbReference type="ARBA" id="ARBA00023015"/>
    </source>
</evidence>
<keyword evidence="4" id="KW-0804">Transcription</keyword>
<dbReference type="InterPro" id="IPR007219">
    <property type="entry name" value="XnlR_reg_dom"/>
</dbReference>
<dbReference type="GO" id="GO:0003677">
    <property type="term" value="F:DNA binding"/>
    <property type="evidence" value="ECO:0007669"/>
    <property type="project" value="InterPro"/>
</dbReference>
<keyword evidence="2" id="KW-0479">Metal-binding</keyword>
<name>A0A8H3GNV7_9AGAM</name>
<dbReference type="EMBL" id="CAJMWS010000808">
    <property type="protein sequence ID" value="CAE6464260.1"/>
    <property type="molecule type" value="Genomic_DNA"/>
</dbReference>
<comment type="caution">
    <text evidence="7">The sequence shown here is derived from an EMBL/GenBank/DDBJ whole genome shotgun (WGS) entry which is preliminary data.</text>
</comment>
<dbReference type="GO" id="GO:0000981">
    <property type="term" value="F:DNA-binding transcription factor activity, RNA polymerase II-specific"/>
    <property type="evidence" value="ECO:0007669"/>
    <property type="project" value="InterPro"/>
</dbReference>
<evidence type="ECO:0000313" key="7">
    <source>
        <dbReference type="EMBL" id="CAE6464260.1"/>
    </source>
</evidence>
<dbReference type="Pfam" id="PF04082">
    <property type="entry name" value="Fungal_trans"/>
    <property type="match status" value="1"/>
</dbReference>
<keyword evidence="5" id="KW-0539">Nucleus</keyword>
<evidence type="ECO:0000256" key="4">
    <source>
        <dbReference type="ARBA" id="ARBA00023163"/>
    </source>
</evidence>
<dbReference type="PANTHER" id="PTHR47338:SF29">
    <property type="entry name" value="ZN(2)-C6 FUNGAL-TYPE DOMAIN-CONTAINING PROTEIN"/>
    <property type="match status" value="1"/>
</dbReference>
<dbReference type="GO" id="GO:0008270">
    <property type="term" value="F:zinc ion binding"/>
    <property type="evidence" value="ECO:0007669"/>
    <property type="project" value="InterPro"/>
</dbReference>
<dbReference type="PANTHER" id="PTHR47338">
    <property type="entry name" value="ZN(II)2CYS6 TRANSCRIPTION FACTOR (EUROFUNG)-RELATED"/>
    <property type="match status" value="1"/>
</dbReference>
<organism evidence="7 8">
    <name type="scientific">Rhizoctonia solani</name>
    <dbReference type="NCBI Taxonomy" id="456999"/>
    <lineage>
        <taxon>Eukaryota</taxon>
        <taxon>Fungi</taxon>
        <taxon>Dikarya</taxon>
        <taxon>Basidiomycota</taxon>
        <taxon>Agaricomycotina</taxon>
        <taxon>Agaricomycetes</taxon>
        <taxon>Cantharellales</taxon>
        <taxon>Ceratobasidiaceae</taxon>
        <taxon>Rhizoctonia</taxon>
    </lineage>
</organism>
<gene>
    <name evidence="7" type="ORF">RDB_LOCUS164030</name>
</gene>
<dbReference type="InterPro" id="IPR050815">
    <property type="entry name" value="TF_fung"/>
</dbReference>
<feature type="domain" description="Xylanolytic transcriptional activator regulatory" evidence="6">
    <location>
        <begin position="28"/>
        <end position="254"/>
    </location>
</feature>